<organism evidence="2 3">
    <name type="scientific">Blautia obeum ATCC 29174</name>
    <dbReference type="NCBI Taxonomy" id="411459"/>
    <lineage>
        <taxon>Bacteria</taxon>
        <taxon>Bacillati</taxon>
        <taxon>Bacillota</taxon>
        <taxon>Clostridia</taxon>
        <taxon>Lachnospirales</taxon>
        <taxon>Lachnospiraceae</taxon>
        <taxon>Blautia</taxon>
    </lineage>
</organism>
<feature type="domain" description="CpXC" evidence="1">
    <location>
        <begin position="9"/>
        <end position="83"/>
    </location>
</feature>
<reference evidence="2 3" key="1">
    <citation type="submission" date="2007-03" db="EMBL/GenBank/DDBJ databases">
        <authorList>
            <person name="Fulton L."/>
            <person name="Clifton S."/>
            <person name="Fulton B."/>
            <person name="Xu J."/>
            <person name="Minx P."/>
            <person name="Pepin K.H."/>
            <person name="Johnson M."/>
            <person name="Thiruvilangam P."/>
            <person name="Bhonagiri V."/>
            <person name="Nash W.E."/>
            <person name="Mardis E.R."/>
            <person name="Wilson R.K."/>
        </authorList>
    </citation>
    <scope>NUCLEOTIDE SEQUENCE [LARGE SCALE GENOMIC DNA]</scope>
    <source>
        <strain evidence="2 3">ATCC 29174</strain>
    </source>
</reference>
<gene>
    <name evidence="2" type="ORF">RUMOBE_02096</name>
</gene>
<accession>A5ZSW7</accession>
<protein>
    <recommendedName>
        <fullName evidence="1">CpXC domain-containing protein</fullName>
    </recommendedName>
</protein>
<comment type="caution">
    <text evidence="2">The sequence shown here is derived from an EMBL/GenBank/DDBJ whole genome shotgun (WGS) entry which is preliminary data.</text>
</comment>
<evidence type="ECO:0000259" key="1">
    <source>
        <dbReference type="Pfam" id="PF14353"/>
    </source>
</evidence>
<dbReference type="Pfam" id="PF14353">
    <property type="entry name" value="CpXC"/>
    <property type="match status" value="1"/>
</dbReference>
<dbReference type="EMBL" id="AAVO02000008">
    <property type="protein sequence ID" value="EDM87191.1"/>
    <property type="molecule type" value="Genomic_DNA"/>
</dbReference>
<name>A5ZSW7_9FIRM</name>
<reference evidence="2 3" key="2">
    <citation type="submission" date="2007-04" db="EMBL/GenBank/DDBJ databases">
        <title>Draft genome sequence of Ruminococcus obeum (ATCC 29174).</title>
        <authorList>
            <person name="Sudarsanam P."/>
            <person name="Ley R."/>
            <person name="Guruge J."/>
            <person name="Turnbaugh P.J."/>
            <person name="Mahowald M."/>
            <person name="Liep D."/>
            <person name="Gordon J."/>
        </authorList>
    </citation>
    <scope>NUCLEOTIDE SEQUENCE [LARGE SCALE GENOMIC DNA]</scope>
    <source>
        <strain evidence="2 3">ATCC 29174</strain>
    </source>
</reference>
<dbReference type="eggNOG" id="ENOG5032TQR">
    <property type="taxonomic scope" value="Bacteria"/>
</dbReference>
<dbReference type="AlphaFoldDB" id="A5ZSW7"/>
<dbReference type="RefSeq" id="WP_005423554.1">
    <property type="nucleotide sequence ID" value="NZ_DS264306.1"/>
</dbReference>
<dbReference type="Proteomes" id="UP000006002">
    <property type="component" value="Unassembled WGS sequence"/>
</dbReference>
<sequence>MSRHHIEKVTCPSCHHEGDFELWDSINTALDPEMKEKVLNQSIFLYTCPSCGETFRLNYSTLYHQMEDLVMIYLVPESEVKKTYEIFYEKILWLIIVPKSTYTGL</sequence>
<proteinExistence type="predicted"/>
<evidence type="ECO:0000313" key="3">
    <source>
        <dbReference type="Proteomes" id="UP000006002"/>
    </source>
</evidence>
<evidence type="ECO:0000313" key="2">
    <source>
        <dbReference type="EMBL" id="EDM87191.1"/>
    </source>
</evidence>
<dbReference type="HOGENOM" id="CLU_2231333_0_0_9"/>
<dbReference type="InterPro" id="IPR025682">
    <property type="entry name" value="CpXC_dom"/>
</dbReference>